<reference evidence="1" key="2">
    <citation type="journal article" date="2015" name="Fish Shellfish Immunol.">
        <title>Early steps in the European eel (Anguilla anguilla)-Vibrio vulnificus interaction in the gills: Role of the RtxA13 toxin.</title>
        <authorList>
            <person name="Callol A."/>
            <person name="Pajuelo D."/>
            <person name="Ebbesson L."/>
            <person name="Teles M."/>
            <person name="MacKenzie S."/>
            <person name="Amaro C."/>
        </authorList>
    </citation>
    <scope>NUCLEOTIDE SEQUENCE</scope>
</reference>
<accession>A0A0E9XU21</accession>
<protein>
    <submittedName>
        <fullName evidence="1">Uncharacterized protein</fullName>
    </submittedName>
</protein>
<evidence type="ECO:0000313" key="1">
    <source>
        <dbReference type="EMBL" id="JAI05902.1"/>
    </source>
</evidence>
<name>A0A0E9XU21_ANGAN</name>
<dbReference type="EMBL" id="GBXM01002676">
    <property type="protein sequence ID" value="JAI05902.1"/>
    <property type="molecule type" value="Transcribed_RNA"/>
</dbReference>
<proteinExistence type="predicted"/>
<reference evidence="1" key="1">
    <citation type="submission" date="2014-11" db="EMBL/GenBank/DDBJ databases">
        <authorList>
            <person name="Amaro Gonzalez C."/>
        </authorList>
    </citation>
    <scope>NUCLEOTIDE SEQUENCE</scope>
</reference>
<sequence>MWVIINIGKYRYLIV</sequence>
<organism evidence="1">
    <name type="scientific">Anguilla anguilla</name>
    <name type="common">European freshwater eel</name>
    <name type="synonym">Muraena anguilla</name>
    <dbReference type="NCBI Taxonomy" id="7936"/>
    <lineage>
        <taxon>Eukaryota</taxon>
        <taxon>Metazoa</taxon>
        <taxon>Chordata</taxon>
        <taxon>Craniata</taxon>
        <taxon>Vertebrata</taxon>
        <taxon>Euteleostomi</taxon>
        <taxon>Actinopterygii</taxon>
        <taxon>Neopterygii</taxon>
        <taxon>Teleostei</taxon>
        <taxon>Anguilliformes</taxon>
        <taxon>Anguillidae</taxon>
        <taxon>Anguilla</taxon>
    </lineage>
</organism>